<keyword evidence="14 20" id="KW-0496">Mitochondrion</keyword>
<evidence type="ECO:0000256" key="13">
    <source>
        <dbReference type="ARBA" id="ARBA00023075"/>
    </source>
</evidence>
<accession>A0A8A5N320</accession>
<evidence type="ECO:0000256" key="8">
    <source>
        <dbReference type="ARBA" id="ARBA00022792"/>
    </source>
</evidence>
<keyword evidence="6" id="KW-0679">Respiratory chain</keyword>
<reference evidence="20" key="1">
    <citation type="journal article" date="2021" name="Genome Biol. Evol.">
        <title>A naturally heteroplasmic clam provides clues about the effects of genetic bottleneck on paternal mtDNA.</title>
        <authorList>
            <person name="Iannello M."/>
            <person name="Bettinazzi S."/>
            <person name="Breton S."/>
            <person name="Ghiselli F."/>
            <person name="Milani L."/>
        </authorList>
    </citation>
    <scope>NUCLEOTIDE SEQUENCE</scope>
    <source>
        <strain evidence="20">F-type</strain>
    </source>
</reference>
<evidence type="ECO:0000256" key="16">
    <source>
        <dbReference type="ARBA" id="ARBA00031028"/>
    </source>
</evidence>
<feature type="transmembrane region" description="Helical" evidence="18">
    <location>
        <begin position="93"/>
        <end position="116"/>
    </location>
</feature>
<dbReference type="AlphaFoldDB" id="A0A8A5N320"/>
<dbReference type="Pfam" id="PF00361">
    <property type="entry name" value="Proton_antipo_M"/>
    <property type="match status" value="1"/>
</dbReference>
<feature type="transmembrane region" description="Helical" evidence="18">
    <location>
        <begin position="68"/>
        <end position="87"/>
    </location>
</feature>
<keyword evidence="12" id="KW-0520">NAD</keyword>
<evidence type="ECO:0000256" key="18">
    <source>
        <dbReference type="SAM" id="Phobius"/>
    </source>
</evidence>
<sequence>MMVELSMSGVMFSLSSVMSFMFSVLGVLISLVSLNLLGVWVGIELNFLAVLCFMSGSSVEETEGVMKYYMVQILGSCFSMMGFLMMVNGVEMFLGSVFILLGMLIKLGAFPFYFWVAPVVSKLSWPACKIVLVLQKVTPLWVVSNCLFLGWEISYLELLCVLTCCFGCLGGLGILNYRVLLGFSSIQHLGCLMILSCCSSWSMWMYLIGYSVLNIGLMISLWVLNISSFMDLSKASSLENLSSSWWVSVYMLSIAGLPPFSGCALKTLFLISCWGSMSVGGSLCMLTSCVSLVFYLSVVLAMTVYWGKSIFKMKKSSNSYFYVGLVSIMINLAIGPLLFSFSSL</sequence>
<evidence type="ECO:0000256" key="12">
    <source>
        <dbReference type="ARBA" id="ARBA00023027"/>
    </source>
</evidence>
<dbReference type="EMBL" id="MT757748">
    <property type="protein sequence ID" value="QTF98740.1"/>
    <property type="molecule type" value="Genomic_DNA"/>
</dbReference>
<feature type="transmembrane region" description="Helical" evidence="18">
    <location>
        <begin position="213"/>
        <end position="233"/>
    </location>
</feature>
<geneLocation type="mitochondrion" evidence="20"/>
<evidence type="ECO:0000256" key="9">
    <source>
        <dbReference type="ARBA" id="ARBA00022967"/>
    </source>
</evidence>
<feature type="domain" description="NADH:quinone oxidoreductase/Mrp antiporter transmembrane" evidence="19">
    <location>
        <begin position="85"/>
        <end position="287"/>
    </location>
</feature>
<evidence type="ECO:0000256" key="3">
    <source>
        <dbReference type="ARBA" id="ARBA00012944"/>
    </source>
</evidence>
<keyword evidence="8" id="KW-0999">Mitochondrion inner membrane</keyword>
<evidence type="ECO:0000256" key="17">
    <source>
        <dbReference type="ARBA" id="ARBA00049551"/>
    </source>
</evidence>
<feature type="transmembrane region" description="Helical" evidence="18">
    <location>
        <begin position="123"/>
        <end position="143"/>
    </location>
</feature>
<dbReference type="GO" id="GO:0008137">
    <property type="term" value="F:NADH dehydrogenase (ubiquinone) activity"/>
    <property type="evidence" value="ECO:0007669"/>
    <property type="project" value="UniProtKB-EC"/>
</dbReference>
<evidence type="ECO:0000256" key="2">
    <source>
        <dbReference type="ARBA" id="ARBA00007012"/>
    </source>
</evidence>
<feature type="transmembrane region" description="Helical" evidence="18">
    <location>
        <begin position="37"/>
        <end position="56"/>
    </location>
</feature>
<evidence type="ECO:0000256" key="1">
    <source>
        <dbReference type="ARBA" id="ARBA00004448"/>
    </source>
</evidence>
<name>A0A8A5N320_RUDPH</name>
<keyword evidence="15 18" id="KW-0472">Membrane</keyword>
<feature type="transmembrane region" description="Helical" evidence="18">
    <location>
        <begin position="155"/>
        <end position="177"/>
    </location>
</feature>
<comment type="subcellular location">
    <subcellularLocation>
        <location evidence="1">Mitochondrion inner membrane</location>
        <topology evidence="1">Multi-pass membrane protein</topology>
    </subcellularLocation>
</comment>
<dbReference type="EC" id="7.1.1.2" evidence="3"/>
<evidence type="ECO:0000259" key="19">
    <source>
        <dbReference type="Pfam" id="PF00361"/>
    </source>
</evidence>
<keyword evidence="5" id="KW-0813">Transport</keyword>
<protein>
    <recommendedName>
        <fullName evidence="4">NADH-ubiquinone oxidoreductase chain 2</fullName>
        <ecNumber evidence="3">7.1.1.2</ecNumber>
    </recommendedName>
    <alternativeName>
        <fullName evidence="16">NADH dehydrogenase subunit 2</fullName>
    </alternativeName>
</protein>
<comment type="catalytic activity">
    <reaction evidence="17">
        <text>a ubiquinone + NADH + 5 H(+)(in) = a ubiquinol + NAD(+) + 4 H(+)(out)</text>
        <dbReference type="Rhea" id="RHEA:29091"/>
        <dbReference type="Rhea" id="RHEA-COMP:9565"/>
        <dbReference type="Rhea" id="RHEA-COMP:9566"/>
        <dbReference type="ChEBI" id="CHEBI:15378"/>
        <dbReference type="ChEBI" id="CHEBI:16389"/>
        <dbReference type="ChEBI" id="CHEBI:17976"/>
        <dbReference type="ChEBI" id="CHEBI:57540"/>
        <dbReference type="ChEBI" id="CHEBI:57945"/>
        <dbReference type="EC" id="7.1.1.2"/>
    </reaction>
</comment>
<keyword evidence="11 18" id="KW-1133">Transmembrane helix</keyword>
<evidence type="ECO:0000256" key="14">
    <source>
        <dbReference type="ARBA" id="ARBA00023128"/>
    </source>
</evidence>
<dbReference type="InterPro" id="IPR050175">
    <property type="entry name" value="Complex_I_Subunit_2"/>
</dbReference>
<evidence type="ECO:0000256" key="11">
    <source>
        <dbReference type="ARBA" id="ARBA00022989"/>
    </source>
</evidence>
<gene>
    <name evidence="20" type="primary">nad2</name>
</gene>
<comment type="similarity">
    <text evidence="2">Belongs to the complex I subunit 2 family.</text>
</comment>
<dbReference type="InterPro" id="IPR001750">
    <property type="entry name" value="ND/Mrp_TM"/>
</dbReference>
<dbReference type="PANTHER" id="PTHR46552:SF1">
    <property type="entry name" value="NADH-UBIQUINONE OXIDOREDUCTASE CHAIN 2"/>
    <property type="match status" value="1"/>
</dbReference>
<dbReference type="PANTHER" id="PTHR46552">
    <property type="entry name" value="NADH-UBIQUINONE OXIDOREDUCTASE CHAIN 2"/>
    <property type="match status" value="1"/>
</dbReference>
<evidence type="ECO:0000313" key="20">
    <source>
        <dbReference type="EMBL" id="QTF98740.1"/>
    </source>
</evidence>
<feature type="transmembrane region" description="Helical" evidence="18">
    <location>
        <begin position="319"/>
        <end position="339"/>
    </location>
</feature>
<evidence type="ECO:0000256" key="4">
    <source>
        <dbReference type="ARBA" id="ARBA00021008"/>
    </source>
</evidence>
<dbReference type="GO" id="GO:0006120">
    <property type="term" value="P:mitochondrial electron transport, NADH to ubiquinone"/>
    <property type="evidence" value="ECO:0007669"/>
    <property type="project" value="TreeGrafter"/>
</dbReference>
<keyword evidence="9" id="KW-1278">Translocase</keyword>
<evidence type="ECO:0000256" key="5">
    <source>
        <dbReference type="ARBA" id="ARBA00022448"/>
    </source>
</evidence>
<evidence type="ECO:0000256" key="15">
    <source>
        <dbReference type="ARBA" id="ARBA00023136"/>
    </source>
</evidence>
<keyword evidence="10" id="KW-0249">Electron transport</keyword>
<feature type="transmembrane region" description="Helical" evidence="18">
    <location>
        <begin position="283"/>
        <end position="307"/>
    </location>
</feature>
<feature type="transmembrane region" description="Helical" evidence="18">
    <location>
        <begin position="245"/>
        <end position="271"/>
    </location>
</feature>
<keyword evidence="7 18" id="KW-0812">Transmembrane</keyword>
<keyword evidence="13" id="KW-0830">Ubiquinone</keyword>
<feature type="transmembrane region" description="Helical" evidence="18">
    <location>
        <begin position="12"/>
        <end position="31"/>
    </location>
</feature>
<evidence type="ECO:0000256" key="7">
    <source>
        <dbReference type="ARBA" id="ARBA00022692"/>
    </source>
</evidence>
<evidence type="ECO:0000256" key="10">
    <source>
        <dbReference type="ARBA" id="ARBA00022982"/>
    </source>
</evidence>
<organism evidence="20">
    <name type="scientific">Ruditapes philippinarum</name>
    <name type="common">Japanese carpet shell</name>
    <name type="synonym">Venerupis philippinarum</name>
    <dbReference type="NCBI Taxonomy" id="129788"/>
    <lineage>
        <taxon>Eukaryota</taxon>
        <taxon>Metazoa</taxon>
        <taxon>Spiralia</taxon>
        <taxon>Lophotrochozoa</taxon>
        <taxon>Mollusca</taxon>
        <taxon>Bivalvia</taxon>
        <taxon>Autobranchia</taxon>
        <taxon>Heteroconchia</taxon>
        <taxon>Euheterodonta</taxon>
        <taxon>Imparidentia</taxon>
        <taxon>Neoheterodontei</taxon>
        <taxon>Venerida</taxon>
        <taxon>Veneroidea</taxon>
        <taxon>Veneridae</taxon>
        <taxon>Ruditapes</taxon>
    </lineage>
</organism>
<evidence type="ECO:0000256" key="6">
    <source>
        <dbReference type="ARBA" id="ARBA00022660"/>
    </source>
</evidence>
<dbReference type="GO" id="GO:0005743">
    <property type="term" value="C:mitochondrial inner membrane"/>
    <property type="evidence" value="ECO:0007669"/>
    <property type="project" value="UniProtKB-SubCell"/>
</dbReference>
<proteinExistence type="inferred from homology"/>